<evidence type="ECO:0000313" key="7">
    <source>
        <dbReference type="Proteomes" id="UP000095751"/>
    </source>
</evidence>
<dbReference type="Gene3D" id="1.10.10.10">
    <property type="entry name" value="Winged helix-like DNA-binding domain superfamily/Winged helix DNA-binding domain"/>
    <property type="match status" value="1"/>
</dbReference>
<dbReference type="EMBL" id="KV784353">
    <property type="protein sequence ID" value="OEU22764.1"/>
    <property type="molecule type" value="Genomic_DNA"/>
</dbReference>
<dbReference type="KEGG" id="fcy:FRACYDRAFT_162529"/>
<feature type="non-terminal residue" evidence="6">
    <location>
        <position position="100"/>
    </location>
</feature>
<name>A0A1E7FXA0_9STRA</name>
<dbReference type="GO" id="GO:0005634">
    <property type="term" value="C:nucleus"/>
    <property type="evidence" value="ECO:0007669"/>
    <property type="project" value="UniProtKB-SubCell"/>
</dbReference>
<dbReference type="InterPro" id="IPR000232">
    <property type="entry name" value="HSF_DNA-bd"/>
</dbReference>
<dbReference type="FunFam" id="1.10.10.10:FF:000479">
    <property type="entry name" value="Predicted protein"/>
    <property type="match status" value="1"/>
</dbReference>
<sequence>NQFPWKLYDMLHTAEKRNEEHIISWIKDGKAFKVHNRNLFIEEYMKKLFNQTKFKSFQRQLNLWGFERVQNGPDKGSYFHPLFVKGRRDCCQRLTRVKLK</sequence>
<keyword evidence="2 6" id="KW-0238">DNA-binding</keyword>
<organism evidence="6 7">
    <name type="scientific">Fragilariopsis cylindrus CCMP1102</name>
    <dbReference type="NCBI Taxonomy" id="635003"/>
    <lineage>
        <taxon>Eukaryota</taxon>
        <taxon>Sar</taxon>
        <taxon>Stramenopiles</taxon>
        <taxon>Ochrophyta</taxon>
        <taxon>Bacillariophyta</taxon>
        <taxon>Bacillariophyceae</taxon>
        <taxon>Bacillariophycidae</taxon>
        <taxon>Bacillariales</taxon>
        <taxon>Bacillariaceae</taxon>
        <taxon>Fragilariopsis</taxon>
    </lineage>
</organism>
<keyword evidence="3" id="KW-0539">Nucleus</keyword>
<dbReference type="SMART" id="SM00415">
    <property type="entry name" value="HSF"/>
    <property type="match status" value="1"/>
</dbReference>
<evidence type="ECO:0000256" key="2">
    <source>
        <dbReference type="ARBA" id="ARBA00023125"/>
    </source>
</evidence>
<feature type="domain" description="HSF-type DNA-binding" evidence="5">
    <location>
        <begin position="1"/>
        <end position="100"/>
    </location>
</feature>
<evidence type="ECO:0000259" key="5">
    <source>
        <dbReference type="SMART" id="SM00415"/>
    </source>
</evidence>
<dbReference type="AlphaFoldDB" id="A0A1E7FXA0"/>
<dbReference type="OrthoDB" id="44005at2759"/>
<evidence type="ECO:0000256" key="4">
    <source>
        <dbReference type="RuleBase" id="RU004020"/>
    </source>
</evidence>
<dbReference type="InterPro" id="IPR036390">
    <property type="entry name" value="WH_DNA-bd_sf"/>
</dbReference>
<comment type="similarity">
    <text evidence="4">Belongs to the HSF family.</text>
</comment>
<gene>
    <name evidence="6" type="ORF">FRACYDRAFT_162529</name>
</gene>
<feature type="non-terminal residue" evidence="6">
    <location>
        <position position="1"/>
    </location>
</feature>
<comment type="subcellular location">
    <subcellularLocation>
        <location evidence="1">Nucleus</location>
    </subcellularLocation>
</comment>
<dbReference type="InterPro" id="IPR036388">
    <property type="entry name" value="WH-like_DNA-bd_sf"/>
</dbReference>
<evidence type="ECO:0000256" key="3">
    <source>
        <dbReference type="ARBA" id="ARBA00023242"/>
    </source>
</evidence>
<dbReference type="Pfam" id="PF00447">
    <property type="entry name" value="HSF_DNA-bind"/>
    <property type="match status" value="1"/>
</dbReference>
<protein>
    <submittedName>
        <fullName evidence="6">Winged helix DNA-binding domain-containing protein</fullName>
    </submittedName>
</protein>
<dbReference type="InParanoid" id="A0A1E7FXA0"/>
<dbReference type="PANTHER" id="PTHR10015">
    <property type="entry name" value="HEAT SHOCK TRANSCRIPTION FACTOR"/>
    <property type="match status" value="1"/>
</dbReference>
<evidence type="ECO:0000256" key="1">
    <source>
        <dbReference type="ARBA" id="ARBA00004123"/>
    </source>
</evidence>
<dbReference type="PANTHER" id="PTHR10015:SF206">
    <property type="entry name" value="HSF-TYPE DNA-BINDING DOMAIN-CONTAINING PROTEIN"/>
    <property type="match status" value="1"/>
</dbReference>
<dbReference type="GO" id="GO:0043565">
    <property type="term" value="F:sequence-specific DNA binding"/>
    <property type="evidence" value="ECO:0007669"/>
    <property type="project" value="InterPro"/>
</dbReference>
<proteinExistence type="inferred from homology"/>
<dbReference type="GO" id="GO:0003700">
    <property type="term" value="F:DNA-binding transcription factor activity"/>
    <property type="evidence" value="ECO:0007669"/>
    <property type="project" value="InterPro"/>
</dbReference>
<evidence type="ECO:0000313" key="6">
    <source>
        <dbReference type="EMBL" id="OEU22764.1"/>
    </source>
</evidence>
<dbReference type="SUPFAM" id="SSF46785">
    <property type="entry name" value="Winged helix' DNA-binding domain"/>
    <property type="match status" value="1"/>
</dbReference>
<accession>A0A1E7FXA0</accession>
<dbReference type="Proteomes" id="UP000095751">
    <property type="component" value="Unassembled WGS sequence"/>
</dbReference>
<keyword evidence="7" id="KW-1185">Reference proteome</keyword>
<reference evidence="6 7" key="1">
    <citation type="submission" date="2016-09" db="EMBL/GenBank/DDBJ databases">
        <title>Extensive genetic diversity and differential bi-allelic expression allows diatom success in the polar Southern Ocean.</title>
        <authorList>
            <consortium name="DOE Joint Genome Institute"/>
            <person name="Mock T."/>
            <person name="Otillar R.P."/>
            <person name="Strauss J."/>
            <person name="Dupont C."/>
            <person name="Frickenhaus S."/>
            <person name="Maumus F."/>
            <person name="Mcmullan M."/>
            <person name="Sanges R."/>
            <person name="Schmutz J."/>
            <person name="Toseland A."/>
            <person name="Valas R."/>
            <person name="Veluchamy A."/>
            <person name="Ward B.J."/>
            <person name="Allen A."/>
            <person name="Barry K."/>
            <person name="Falciatore A."/>
            <person name="Ferrante M."/>
            <person name="Fortunato A.E."/>
            <person name="Gloeckner G."/>
            <person name="Gruber A."/>
            <person name="Hipkin R."/>
            <person name="Janech M."/>
            <person name="Kroth P."/>
            <person name="Leese F."/>
            <person name="Lindquist E."/>
            <person name="Lyon B.R."/>
            <person name="Martin J."/>
            <person name="Mayer C."/>
            <person name="Parker M."/>
            <person name="Quesneville H."/>
            <person name="Raymond J."/>
            <person name="Uhlig C."/>
            <person name="Valentin K.U."/>
            <person name="Worden A.Z."/>
            <person name="Armbrust E.V."/>
            <person name="Bowler C."/>
            <person name="Green B."/>
            <person name="Moulton V."/>
            <person name="Van Oosterhout C."/>
            <person name="Grigoriev I."/>
        </authorList>
    </citation>
    <scope>NUCLEOTIDE SEQUENCE [LARGE SCALE GENOMIC DNA]</scope>
    <source>
        <strain evidence="6 7">CCMP1102</strain>
    </source>
</reference>